<dbReference type="AlphaFoldDB" id="A0A8J6G6C3"/>
<dbReference type="GO" id="GO:0008270">
    <property type="term" value="F:zinc ion binding"/>
    <property type="evidence" value="ECO:0007669"/>
    <property type="project" value="UniProtKB-KW"/>
</dbReference>
<accession>A0A8J6G6C3</accession>
<feature type="compositionally biased region" description="Low complexity" evidence="2">
    <location>
        <begin position="148"/>
        <end position="163"/>
    </location>
</feature>
<evidence type="ECO:0000313" key="5">
    <source>
        <dbReference type="Proteomes" id="UP000710432"/>
    </source>
</evidence>
<name>A0A8J6G6C3_MICOH</name>
<evidence type="ECO:0000313" key="4">
    <source>
        <dbReference type="EMBL" id="KAH0505605.1"/>
    </source>
</evidence>
<dbReference type="Proteomes" id="UP000710432">
    <property type="component" value="Unassembled WGS sequence"/>
</dbReference>
<dbReference type="InterPro" id="IPR013087">
    <property type="entry name" value="Znf_C2H2_type"/>
</dbReference>
<dbReference type="PROSITE" id="PS50157">
    <property type="entry name" value="ZINC_FINGER_C2H2_2"/>
    <property type="match status" value="1"/>
</dbReference>
<feature type="compositionally biased region" description="Basic and acidic residues" evidence="2">
    <location>
        <begin position="137"/>
        <end position="147"/>
    </location>
</feature>
<feature type="domain" description="C2H2-type" evidence="3">
    <location>
        <begin position="92"/>
        <end position="120"/>
    </location>
</feature>
<feature type="region of interest" description="Disordered" evidence="2">
    <location>
        <begin position="137"/>
        <end position="218"/>
    </location>
</feature>
<keyword evidence="1" id="KW-0862">Zinc</keyword>
<organism evidence="4 5">
    <name type="scientific">Microtus ochrogaster</name>
    <name type="common">Prairie vole</name>
    <dbReference type="NCBI Taxonomy" id="79684"/>
    <lineage>
        <taxon>Eukaryota</taxon>
        <taxon>Metazoa</taxon>
        <taxon>Chordata</taxon>
        <taxon>Craniata</taxon>
        <taxon>Vertebrata</taxon>
        <taxon>Euteleostomi</taxon>
        <taxon>Mammalia</taxon>
        <taxon>Eutheria</taxon>
        <taxon>Euarchontoglires</taxon>
        <taxon>Glires</taxon>
        <taxon>Rodentia</taxon>
        <taxon>Myomorpha</taxon>
        <taxon>Muroidea</taxon>
        <taxon>Cricetidae</taxon>
        <taxon>Arvicolinae</taxon>
        <taxon>Microtus</taxon>
    </lineage>
</organism>
<keyword evidence="1" id="KW-0863">Zinc-finger</keyword>
<sequence length="218" mass="25148">MSLETKGGGRVQRRSAKIAVYHLQELASAELTKEWPKRKVLQDLVPDDRKLKYTRPGLPTFSQEVLHKWKTDIKKYHRIQCPNQGNFVAGKYKCLLCQKEFVSESGVKYHINSVHAEDWFVVNPTTTKSFEKLMKIKQRQQEEEKQRQQQGSRRSLRRQQQPRTEPAESQAEPRAGKGQDGNEELVVSTLCKGTEQEPLPAQSQKAEPAKTTHKRGRK</sequence>
<dbReference type="EMBL" id="JAATJU010024437">
    <property type="protein sequence ID" value="KAH0505605.1"/>
    <property type="molecule type" value="Genomic_DNA"/>
</dbReference>
<dbReference type="PANTHER" id="PTHR22979:SF2">
    <property type="entry name" value="ZINC FINGER PROTEIN 512"/>
    <property type="match status" value="1"/>
</dbReference>
<dbReference type="InterPro" id="IPR036236">
    <property type="entry name" value="Znf_C2H2_sf"/>
</dbReference>
<gene>
    <name evidence="4" type="ORF">LTLLF_177280</name>
</gene>
<evidence type="ECO:0000256" key="2">
    <source>
        <dbReference type="SAM" id="MobiDB-lite"/>
    </source>
</evidence>
<protein>
    <submittedName>
        <fullName evidence="4">Zinc finger protein 512</fullName>
    </submittedName>
</protein>
<dbReference type="PANTHER" id="PTHR22979">
    <property type="entry name" value="ZINC FINGER PROTEIN-RELATED"/>
    <property type="match status" value="1"/>
</dbReference>
<proteinExistence type="predicted"/>
<keyword evidence="1" id="KW-0479">Metal-binding</keyword>
<comment type="caution">
    <text evidence="4">The sequence shown here is derived from an EMBL/GenBank/DDBJ whole genome shotgun (WGS) entry which is preliminary data.</text>
</comment>
<evidence type="ECO:0000259" key="3">
    <source>
        <dbReference type="PROSITE" id="PS50157"/>
    </source>
</evidence>
<dbReference type="Gene3D" id="3.30.160.60">
    <property type="entry name" value="Classic Zinc Finger"/>
    <property type="match status" value="1"/>
</dbReference>
<evidence type="ECO:0000256" key="1">
    <source>
        <dbReference type="PROSITE-ProRule" id="PRU00042"/>
    </source>
</evidence>
<dbReference type="InterPro" id="IPR052274">
    <property type="entry name" value="Krueppel_C2H2_Zn-finger"/>
</dbReference>
<dbReference type="PROSITE" id="PS00028">
    <property type="entry name" value="ZINC_FINGER_C2H2_1"/>
    <property type="match status" value="1"/>
</dbReference>
<dbReference type="SUPFAM" id="SSF57667">
    <property type="entry name" value="beta-beta-alpha zinc fingers"/>
    <property type="match status" value="2"/>
</dbReference>
<reference evidence="4" key="1">
    <citation type="submission" date="2020-03" db="EMBL/GenBank/DDBJ databases">
        <title>Studies in the Genomics of Life Span.</title>
        <authorList>
            <person name="Glass D."/>
        </authorList>
    </citation>
    <scope>NUCLEOTIDE SEQUENCE</scope>
    <source>
        <strain evidence="4">LTLLF</strain>
        <tissue evidence="4">Muscle</tissue>
    </source>
</reference>